<name>A0A2T4UHC4_9ACTN</name>
<sequence>MADRGATSIPLRRLLPALAVTAALGLGACGGEPAAVVDRDGTLRLTLSEYRIDPQVIRVRPGRIHIVARNEGRLPHNLRVRSLDRERGEEVEEFGQFSPTAFPGGLVTGDVVLQSGKYELVCTLGNHDDLGQTGTLIVGDGS</sequence>
<dbReference type="Proteomes" id="UP000240739">
    <property type="component" value="Unassembled WGS sequence"/>
</dbReference>
<gene>
    <name evidence="1" type="ORF">C7Y72_02575</name>
</gene>
<organism evidence="1 2">
    <name type="scientific">Paraconexibacter algicola</name>
    <dbReference type="NCBI Taxonomy" id="2133960"/>
    <lineage>
        <taxon>Bacteria</taxon>
        <taxon>Bacillati</taxon>
        <taxon>Actinomycetota</taxon>
        <taxon>Thermoleophilia</taxon>
        <taxon>Solirubrobacterales</taxon>
        <taxon>Paraconexibacteraceae</taxon>
        <taxon>Paraconexibacter</taxon>
    </lineage>
</organism>
<evidence type="ECO:0008006" key="3">
    <source>
        <dbReference type="Google" id="ProtNLM"/>
    </source>
</evidence>
<dbReference type="Gene3D" id="2.60.40.420">
    <property type="entry name" value="Cupredoxins - blue copper proteins"/>
    <property type="match status" value="1"/>
</dbReference>
<dbReference type="OrthoDB" id="345021at2"/>
<evidence type="ECO:0000313" key="1">
    <source>
        <dbReference type="EMBL" id="PTL58618.1"/>
    </source>
</evidence>
<protein>
    <recommendedName>
        <fullName evidence="3">EfeO-type cupredoxin-like domain-containing protein</fullName>
    </recommendedName>
</protein>
<dbReference type="InterPro" id="IPR008972">
    <property type="entry name" value="Cupredoxin"/>
</dbReference>
<evidence type="ECO:0000313" key="2">
    <source>
        <dbReference type="Proteomes" id="UP000240739"/>
    </source>
</evidence>
<dbReference type="PROSITE" id="PS51257">
    <property type="entry name" value="PROKAR_LIPOPROTEIN"/>
    <property type="match status" value="1"/>
</dbReference>
<keyword evidence="2" id="KW-1185">Reference proteome</keyword>
<proteinExistence type="predicted"/>
<dbReference type="AlphaFoldDB" id="A0A2T4UHC4"/>
<dbReference type="SUPFAM" id="SSF49503">
    <property type="entry name" value="Cupredoxins"/>
    <property type="match status" value="1"/>
</dbReference>
<comment type="caution">
    <text evidence="1">The sequence shown here is derived from an EMBL/GenBank/DDBJ whole genome shotgun (WGS) entry which is preliminary data.</text>
</comment>
<dbReference type="EMBL" id="PYYB01000001">
    <property type="protein sequence ID" value="PTL58618.1"/>
    <property type="molecule type" value="Genomic_DNA"/>
</dbReference>
<accession>A0A2T4UHC4</accession>
<dbReference type="RefSeq" id="WP_107567055.1">
    <property type="nucleotide sequence ID" value="NZ_PYYB01000001.1"/>
</dbReference>
<reference evidence="1 2" key="1">
    <citation type="submission" date="2018-03" db="EMBL/GenBank/DDBJ databases">
        <title>Aquarubrobacter algicola gen. nov., sp. nov., a novel actinobacterium isolated from shallow eutrophic lake during the end of cyanobacterial harmful algal blooms.</title>
        <authorList>
            <person name="Chun S.J."/>
        </authorList>
    </citation>
    <scope>NUCLEOTIDE SEQUENCE [LARGE SCALE GENOMIC DNA]</scope>
    <source>
        <strain evidence="1 2">Seoho-28</strain>
    </source>
</reference>